<dbReference type="AlphaFoldDB" id="A0A9Q0DDW2"/>
<name>A0A9Q0DDW2_9TELE</name>
<organism evidence="2 3">
    <name type="scientific">Muraenolepis orangiensis</name>
    <name type="common">Patagonian moray cod</name>
    <dbReference type="NCBI Taxonomy" id="630683"/>
    <lineage>
        <taxon>Eukaryota</taxon>
        <taxon>Metazoa</taxon>
        <taxon>Chordata</taxon>
        <taxon>Craniata</taxon>
        <taxon>Vertebrata</taxon>
        <taxon>Euteleostomi</taxon>
        <taxon>Actinopterygii</taxon>
        <taxon>Neopterygii</taxon>
        <taxon>Teleostei</taxon>
        <taxon>Neoteleostei</taxon>
        <taxon>Acanthomorphata</taxon>
        <taxon>Zeiogadaria</taxon>
        <taxon>Gadariae</taxon>
        <taxon>Gadiformes</taxon>
        <taxon>Muraenolepidoidei</taxon>
        <taxon>Muraenolepididae</taxon>
        <taxon>Muraenolepis</taxon>
    </lineage>
</organism>
<protein>
    <submittedName>
        <fullName evidence="2">Uncharacterized protein</fullName>
    </submittedName>
</protein>
<dbReference type="Proteomes" id="UP001148018">
    <property type="component" value="Unassembled WGS sequence"/>
</dbReference>
<proteinExistence type="predicted"/>
<sequence length="54" mass="5540">ALRGPSGGGGGGARVRLRLFSTKSQRGRGGRSHPLTDRERNPKNAGPVGSSGQQ</sequence>
<feature type="non-terminal residue" evidence="2">
    <location>
        <position position="54"/>
    </location>
</feature>
<evidence type="ECO:0000313" key="3">
    <source>
        <dbReference type="Proteomes" id="UP001148018"/>
    </source>
</evidence>
<dbReference type="EMBL" id="JANIIK010000118">
    <property type="protein sequence ID" value="KAJ3585200.1"/>
    <property type="molecule type" value="Genomic_DNA"/>
</dbReference>
<reference evidence="2" key="1">
    <citation type="submission" date="2022-07" db="EMBL/GenBank/DDBJ databases">
        <title>Chromosome-level genome of Muraenolepis orangiensis.</title>
        <authorList>
            <person name="Kim J."/>
        </authorList>
    </citation>
    <scope>NUCLEOTIDE SEQUENCE</scope>
    <source>
        <strain evidence="2">KU_S4_2022</strain>
        <tissue evidence="2">Muscle</tissue>
    </source>
</reference>
<keyword evidence="3" id="KW-1185">Reference proteome</keyword>
<feature type="region of interest" description="Disordered" evidence="1">
    <location>
        <begin position="1"/>
        <end position="54"/>
    </location>
</feature>
<gene>
    <name evidence="2" type="ORF">NHX12_013921</name>
</gene>
<evidence type="ECO:0000256" key="1">
    <source>
        <dbReference type="SAM" id="MobiDB-lite"/>
    </source>
</evidence>
<feature type="compositionally biased region" description="Gly residues" evidence="1">
    <location>
        <begin position="1"/>
        <end position="13"/>
    </location>
</feature>
<accession>A0A9Q0DDW2</accession>
<feature type="non-terminal residue" evidence="2">
    <location>
        <position position="1"/>
    </location>
</feature>
<evidence type="ECO:0000313" key="2">
    <source>
        <dbReference type="EMBL" id="KAJ3585200.1"/>
    </source>
</evidence>
<comment type="caution">
    <text evidence="2">The sequence shown here is derived from an EMBL/GenBank/DDBJ whole genome shotgun (WGS) entry which is preliminary data.</text>
</comment>